<proteinExistence type="predicted"/>
<reference evidence="2" key="1">
    <citation type="journal article" date="2023" name="Front. Plant Sci.">
        <title>Chromosomal-level genome assembly of Melastoma candidum provides insights into trichome evolution.</title>
        <authorList>
            <person name="Zhong Y."/>
            <person name="Wu W."/>
            <person name="Sun C."/>
            <person name="Zou P."/>
            <person name="Liu Y."/>
            <person name="Dai S."/>
            <person name="Zhou R."/>
        </authorList>
    </citation>
    <scope>NUCLEOTIDE SEQUENCE [LARGE SCALE GENOMIC DNA]</scope>
</reference>
<organism evidence="1 2">
    <name type="scientific">Melastoma candidum</name>
    <dbReference type="NCBI Taxonomy" id="119954"/>
    <lineage>
        <taxon>Eukaryota</taxon>
        <taxon>Viridiplantae</taxon>
        <taxon>Streptophyta</taxon>
        <taxon>Embryophyta</taxon>
        <taxon>Tracheophyta</taxon>
        <taxon>Spermatophyta</taxon>
        <taxon>Magnoliopsida</taxon>
        <taxon>eudicotyledons</taxon>
        <taxon>Gunneridae</taxon>
        <taxon>Pentapetalae</taxon>
        <taxon>rosids</taxon>
        <taxon>malvids</taxon>
        <taxon>Myrtales</taxon>
        <taxon>Melastomataceae</taxon>
        <taxon>Melastomatoideae</taxon>
        <taxon>Melastomateae</taxon>
        <taxon>Melastoma</taxon>
    </lineage>
</organism>
<dbReference type="EMBL" id="CM042885">
    <property type="protein sequence ID" value="KAI4366670.1"/>
    <property type="molecule type" value="Genomic_DNA"/>
</dbReference>
<protein>
    <submittedName>
        <fullName evidence="1">Uncharacterized protein</fullName>
    </submittedName>
</protein>
<evidence type="ECO:0000313" key="2">
    <source>
        <dbReference type="Proteomes" id="UP001057402"/>
    </source>
</evidence>
<name>A0ACB9QJI6_9MYRT</name>
<sequence length="254" mass="26827">MYPGGYTVEVTYLSPNATEKEVYDFFSHCGAIEHIEILRSGEYSRTAYVTFKDAYAVETAVLLSGASIADQRICITHWGGFMDESDPFSHFSRNSEGDRGSTASQTMLMVSSPGEAVTATQEVVKTLIAKGYILGKDALAKARAFDESHQVSSAAISKVTELSDRIGLTSRINAGMDVVRSIDERYHVTDMTKSAIYVTGTTVVVAASAAGEVAAAAASAVASSSYFSRGALWVSDALSRAAEAAAGLASQGSK</sequence>
<gene>
    <name evidence="1" type="ORF">MLD38_022517</name>
</gene>
<evidence type="ECO:0000313" key="1">
    <source>
        <dbReference type="EMBL" id="KAI4366670.1"/>
    </source>
</evidence>
<dbReference type="Proteomes" id="UP001057402">
    <property type="component" value="Chromosome 6"/>
</dbReference>
<comment type="caution">
    <text evidence="1">The sequence shown here is derived from an EMBL/GenBank/DDBJ whole genome shotgun (WGS) entry which is preliminary data.</text>
</comment>
<keyword evidence="2" id="KW-1185">Reference proteome</keyword>
<accession>A0ACB9QJI6</accession>